<accession>A0A6C0LPH8</accession>
<keyword evidence="3" id="KW-0677">Repeat</keyword>
<evidence type="ECO:0000256" key="1">
    <source>
        <dbReference type="ARBA" id="ARBA00022679"/>
    </source>
</evidence>
<keyword evidence="4" id="KW-0863">Zinc-finger</keyword>
<keyword evidence="6" id="KW-0862">Zinc</keyword>
<dbReference type="InterPro" id="IPR044066">
    <property type="entry name" value="TRIAD_supradom"/>
</dbReference>
<reference evidence="8" key="1">
    <citation type="journal article" date="2020" name="Nature">
        <title>Giant virus diversity and host interactions through global metagenomics.</title>
        <authorList>
            <person name="Schulz F."/>
            <person name="Roux S."/>
            <person name="Paez-Espino D."/>
            <person name="Jungbluth S."/>
            <person name="Walsh D.A."/>
            <person name="Denef V.J."/>
            <person name="McMahon K.D."/>
            <person name="Konstantinidis K.T."/>
            <person name="Eloe-Fadrosh E.A."/>
            <person name="Kyrpides N.C."/>
            <person name="Woyke T."/>
        </authorList>
    </citation>
    <scope>NUCLEOTIDE SEQUENCE</scope>
    <source>
        <strain evidence="8">GVMAG-M-3300027963-41</strain>
    </source>
</reference>
<evidence type="ECO:0000259" key="7">
    <source>
        <dbReference type="PROSITE" id="PS51873"/>
    </source>
</evidence>
<dbReference type="SUPFAM" id="SSF57850">
    <property type="entry name" value="RING/U-box"/>
    <property type="match status" value="1"/>
</dbReference>
<evidence type="ECO:0000256" key="2">
    <source>
        <dbReference type="ARBA" id="ARBA00022723"/>
    </source>
</evidence>
<keyword evidence="2" id="KW-0479">Metal-binding</keyword>
<dbReference type="PANTHER" id="PTHR11685">
    <property type="entry name" value="RBR FAMILY RING FINGER AND IBR DOMAIN-CONTAINING"/>
    <property type="match status" value="1"/>
</dbReference>
<evidence type="ECO:0000256" key="4">
    <source>
        <dbReference type="ARBA" id="ARBA00022771"/>
    </source>
</evidence>
<protein>
    <recommendedName>
        <fullName evidence="7">RING-type domain-containing protein</fullName>
    </recommendedName>
</protein>
<dbReference type="EMBL" id="MN740533">
    <property type="protein sequence ID" value="QHU31905.1"/>
    <property type="molecule type" value="Genomic_DNA"/>
</dbReference>
<dbReference type="Gene3D" id="1.20.120.1750">
    <property type="match status" value="1"/>
</dbReference>
<dbReference type="GO" id="GO:0004842">
    <property type="term" value="F:ubiquitin-protein transferase activity"/>
    <property type="evidence" value="ECO:0007669"/>
    <property type="project" value="InterPro"/>
</dbReference>
<dbReference type="AlphaFoldDB" id="A0A6C0LPH8"/>
<dbReference type="GO" id="GO:0008270">
    <property type="term" value="F:zinc ion binding"/>
    <property type="evidence" value="ECO:0007669"/>
    <property type="project" value="UniProtKB-KW"/>
</dbReference>
<evidence type="ECO:0000313" key="8">
    <source>
        <dbReference type="EMBL" id="QHU31905.1"/>
    </source>
</evidence>
<feature type="domain" description="RING-type" evidence="7">
    <location>
        <begin position="6"/>
        <end position="294"/>
    </location>
</feature>
<dbReference type="GO" id="GO:0016567">
    <property type="term" value="P:protein ubiquitination"/>
    <property type="evidence" value="ECO:0007669"/>
    <property type="project" value="InterPro"/>
</dbReference>
<evidence type="ECO:0000256" key="6">
    <source>
        <dbReference type="ARBA" id="ARBA00022833"/>
    </source>
</evidence>
<dbReference type="InterPro" id="IPR031127">
    <property type="entry name" value="E3_UB_ligase_RBR"/>
</dbReference>
<organism evidence="8">
    <name type="scientific">viral metagenome</name>
    <dbReference type="NCBI Taxonomy" id="1070528"/>
    <lineage>
        <taxon>unclassified sequences</taxon>
        <taxon>metagenomes</taxon>
        <taxon>organismal metagenomes</taxon>
    </lineage>
</organism>
<proteinExistence type="predicted"/>
<sequence>MPPRAPKPTCSVCFDKFNLTIRAPTTCPHCGIQICRTCFQTYLLNEVTDVPRCVNTECDRGWERNFLDSEMTSTFRLKTYKEHREKVLADREKSKLPATQADAAEVRTVLAMKAAADERYNKAAEESRRIGNELMAAARVQNAIALVISSHGRERYVDPTLSVVAQAEAQKAKPATAVFVKPCPAEDCKGFLSTAWKCGLCDKYTCPDCHDLKGFVREDPAHRCDPDKVATAALLKAEAKSCPKCGVSICKIEGCDQMFCTQCNTGFSWRTGKLAAGPVHNPHYFDWLRSQGRDPTANPLQNGCAADRDIIRALNGPLWRTPIHCYLAEAWRLMLEAEDVARVENANHDEDQRVMRVKFMLGQLKEEEWQYALQRQEKNVRFAVAKAQVAQVFAGGAREIISQILTDGCDKKKVKQQVEDLVKYCNACYGDIEGQFNRKIKPINVEARMRQPVTAENETAEQAVIRRQAAILAAARETERVARAAVAQQV</sequence>
<keyword evidence="5" id="KW-0833">Ubl conjugation pathway</keyword>
<evidence type="ECO:0000256" key="3">
    <source>
        <dbReference type="ARBA" id="ARBA00022737"/>
    </source>
</evidence>
<name>A0A6C0LPH8_9ZZZZ</name>
<keyword evidence="1" id="KW-0808">Transferase</keyword>
<evidence type="ECO:0000256" key="5">
    <source>
        <dbReference type="ARBA" id="ARBA00022786"/>
    </source>
</evidence>
<dbReference type="PROSITE" id="PS51873">
    <property type="entry name" value="TRIAD"/>
    <property type="match status" value="1"/>
</dbReference>